<reference evidence="2 3" key="1">
    <citation type="submission" date="2020-03" db="EMBL/GenBank/DDBJ databases">
        <title>Whole genome shotgun sequence of Phytohabitans suffuscus NBRC 105367.</title>
        <authorList>
            <person name="Komaki H."/>
            <person name="Tamura T."/>
        </authorList>
    </citation>
    <scope>NUCLEOTIDE SEQUENCE [LARGE SCALE GENOMIC DNA]</scope>
    <source>
        <strain evidence="2 3">NBRC 105367</strain>
    </source>
</reference>
<protein>
    <submittedName>
        <fullName evidence="2">Uncharacterized protein</fullName>
    </submittedName>
</protein>
<sequence>MWTARTGFGVLGGRRPDETSPYGARGNAVVRWFGESYDNIVLVGGFSKAYSSLLAFIAVPTASRRAVQISSM</sequence>
<feature type="region of interest" description="Disordered" evidence="1">
    <location>
        <begin position="1"/>
        <end position="22"/>
    </location>
</feature>
<dbReference type="AlphaFoldDB" id="A0A6F8YFN5"/>
<evidence type="ECO:0000313" key="3">
    <source>
        <dbReference type="Proteomes" id="UP000503011"/>
    </source>
</evidence>
<evidence type="ECO:0000256" key="1">
    <source>
        <dbReference type="SAM" id="MobiDB-lite"/>
    </source>
</evidence>
<dbReference type="RefSeq" id="WP_197945872.1">
    <property type="nucleotide sequence ID" value="NZ_AP022871.1"/>
</dbReference>
<evidence type="ECO:0000313" key="2">
    <source>
        <dbReference type="EMBL" id="BCB84788.1"/>
    </source>
</evidence>
<dbReference type="KEGG" id="psuu:Psuf_021010"/>
<gene>
    <name evidence="2" type="ORF">Psuf_021010</name>
</gene>
<proteinExistence type="predicted"/>
<name>A0A6F8YFN5_9ACTN</name>
<dbReference type="Proteomes" id="UP000503011">
    <property type="component" value="Chromosome"/>
</dbReference>
<dbReference type="EMBL" id="AP022871">
    <property type="protein sequence ID" value="BCB84788.1"/>
    <property type="molecule type" value="Genomic_DNA"/>
</dbReference>
<accession>A0A6F8YFN5</accession>
<keyword evidence="3" id="KW-1185">Reference proteome</keyword>
<organism evidence="2 3">
    <name type="scientific">Phytohabitans suffuscus</name>
    <dbReference type="NCBI Taxonomy" id="624315"/>
    <lineage>
        <taxon>Bacteria</taxon>
        <taxon>Bacillati</taxon>
        <taxon>Actinomycetota</taxon>
        <taxon>Actinomycetes</taxon>
        <taxon>Micromonosporales</taxon>
        <taxon>Micromonosporaceae</taxon>
    </lineage>
</organism>
<reference evidence="2 3" key="2">
    <citation type="submission" date="2020-03" db="EMBL/GenBank/DDBJ databases">
        <authorList>
            <person name="Ichikawa N."/>
            <person name="Kimura A."/>
            <person name="Kitahashi Y."/>
            <person name="Uohara A."/>
        </authorList>
    </citation>
    <scope>NUCLEOTIDE SEQUENCE [LARGE SCALE GENOMIC DNA]</scope>
    <source>
        <strain evidence="2 3">NBRC 105367</strain>
    </source>
</reference>